<organism evidence="3 4">
    <name type="scientific">Coccomyxa subellipsoidea</name>
    <dbReference type="NCBI Taxonomy" id="248742"/>
    <lineage>
        <taxon>Eukaryota</taxon>
        <taxon>Viridiplantae</taxon>
        <taxon>Chlorophyta</taxon>
        <taxon>core chlorophytes</taxon>
        <taxon>Trebouxiophyceae</taxon>
        <taxon>Trebouxiophyceae incertae sedis</taxon>
        <taxon>Coccomyxaceae</taxon>
        <taxon>Coccomyxa</taxon>
    </lineage>
</organism>
<feature type="compositionally biased region" description="Basic and acidic residues" evidence="2">
    <location>
        <begin position="840"/>
        <end position="859"/>
    </location>
</feature>
<feature type="compositionally biased region" description="Acidic residues" evidence="2">
    <location>
        <begin position="750"/>
        <end position="767"/>
    </location>
</feature>
<accession>A0ABR2Z387</accession>
<feature type="compositionally biased region" description="Low complexity" evidence="2">
    <location>
        <begin position="507"/>
        <end position="518"/>
    </location>
</feature>
<evidence type="ECO:0000256" key="2">
    <source>
        <dbReference type="SAM" id="MobiDB-lite"/>
    </source>
</evidence>
<keyword evidence="4" id="KW-1185">Reference proteome</keyword>
<feature type="compositionally biased region" description="Basic and acidic residues" evidence="2">
    <location>
        <begin position="656"/>
        <end position="671"/>
    </location>
</feature>
<evidence type="ECO:0000313" key="3">
    <source>
        <dbReference type="EMBL" id="KAK9918372.1"/>
    </source>
</evidence>
<feature type="region of interest" description="Disordered" evidence="2">
    <location>
        <begin position="896"/>
        <end position="918"/>
    </location>
</feature>
<reference evidence="3 4" key="1">
    <citation type="journal article" date="2024" name="Nat. Commun.">
        <title>Phylogenomics reveals the evolutionary origins of lichenization in chlorophyte algae.</title>
        <authorList>
            <person name="Puginier C."/>
            <person name="Libourel C."/>
            <person name="Otte J."/>
            <person name="Skaloud P."/>
            <person name="Haon M."/>
            <person name="Grisel S."/>
            <person name="Petersen M."/>
            <person name="Berrin J.G."/>
            <person name="Delaux P.M."/>
            <person name="Dal Grande F."/>
            <person name="Keller J."/>
        </authorList>
    </citation>
    <scope>NUCLEOTIDE SEQUENCE [LARGE SCALE GENOMIC DNA]</scope>
    <source>
        <strain evidence="3 4">SAG 216-7</strain>
    </source>
</reference>
<gene>
    <name evidence="3" type="ORF">WJX75_003569</name>
</gene>
<feature type="compositionally biased region" description="Basic residues" evidence="2">
    <location>
        <begin position="672"/>
        <end position="681"/>
    </location>
</feature>
<evidence type="ECO:0000256" key="1">
    <source>
        <dbReference type="SAM" id="Coils"/>
    </source>
</evidence>
<feature type="compositionally biased region" description="Basic and acidic residues" evidence="2">
    <location>
        <begin position="382"/>
        <end position="394"/>
    </location>
</feature>
<feature type="compositionally biased region" description="Basic residues" evidence="2">
    <location>
        <begin position="558"/>
        <end position="567"/>
    </location>
</feature>
<proteinExistence type="predicted"/>
<dbReference type="Proteomes" id="UP001491310">
    <property type="component" value="Unassembled WGS sequence"/>
</dbReference>
<name>A0ABR2Z387_9CHLO</name>
<sequence length="945" mass="100972">MSFVETSMELSPEQPADVNTCTLDVEEMLGESLMDKKLLQQKEHLGHKAIKLLQRRAGMLTSTANLDLRKLHDDRTELERQLQGELATRHCQLMAAQVDVEVWKRRTGLLQLKLSSLQEDVDMYAMRTRLLEAEIREESAAKAHAQVGLAAAIGELEALKEQLLEMQGQEKALQATVEEYRASQQQLEARLAEAADKFEAAQKAAASEAQAAEQSLTKIQEELGAAKAQLREALQGAAAATERAEELEWRLKRQEATLAERLRLADEAKQATDGLSEEGLRAVQQKAAFLGEELRAQLAESREMLASERQLRRKAEAAAAESKAALKLRLEQASADVSALRQQGLEREARLRSLEESCRQQQTKAAMDVVTSLVGDLNPPDTEPRRRPSRRDSAVAENPRQLGPLPETDSLAAPPPQPGTSRAGDEAAEAGKEQEQPKKQKHGSKSKAAQAEQEAQKPVAAGSSAEAAQPTLKHIQEAASVGQAEGVKKSHARAAKKQAKAGDDAAEASPVETAAAAKAGKRADRASKKRKAEENSAVTDTSEQQGDESADDSAPGGRRARSGRARTSKAPYWMSGAGVAAADDVVDDRAPPGNDSSGGADPAAPEAHIDWEEAPKQAAKKQRHTPDQAQEVTEAAQHAKPKRARKKAQESAQLEDNPKEIEAAEEKEKPAAARKGRRKLVKAGQAAAEEEEARLSDKAEAAAEQPGNVAQAPGLLDKKGGQRRKGKAAVAAAQEAVQPQEDAAAADDAVIGEDAEMAEDTEQEGEPDLAAAPLQQESSQGPAESEAEAKAAARQVAQWERSRPPGVSKVDLTTIWGHDKTPRADATSAAPAGVSADDEATGKEKENGEPPAAARHEVIKPMPGRSRFGSQSEANPLAALHPEVLAAAVKARGSYVSGLSAPNRGGDVAPGKRRLLPKPQPIGTVAALPRSMLFGQNFQIPKLSQ</sequence>
<feature type="compositionally biased region" description="Low complexity" evidence="2">
    <location>
        <begin position="728"/>
        <end position="749"/>
    </location>
</feature>
<evidence type="ECO:0000313" key="4">
    <source>
        <dbReference type="Proteomes" id="UP001491310"/>
    </source>
</evidence>
<feature type="compositionally biased region" description="Basic and acidic residues" evidence="2">
    <location>
        <begin position="521"/>
        <end position="534"/>
    </location>
</feature>
<evidence type="ECO:0008006" key="5">
    <source>
        <dbReference type="Google" id="ProtNLM"/>
    </source>
</evidence>
<comment type="caution">
    <text evidence="3">The sequence shown here is derived from an EMBL/GenBank/DDBJ whole genome shotgun (WGS) entry which is preliminary data.</text>
</comment>
<protein>
    <recommendedName>
        <fullName evidence="5">Shugoshin C-terminal domain-containing protein</fullName>
    </recommendedName>
</protein>
<feature type="coiled-coil region" evidence="1">
    <location>
        <begin position="149"/>
        <end position="271"/>
    </location>
</feature>
<feature type="compositionally biased region" description="Low complexity" evidence="2">
    <location>
        <begin position="446"/>
        <end position="457"/>
    </location>
</feature>
<feature type="compositionally biased region" description="Basic and acidic residues" evidence="2">
    <location>
        <begin position="423"/>
        <end position="438"/>
    </location>
</feature>
<feature type="compositionally biased region" description="Basic residues" evidence="2">
    <location>
        <begin position="489"/>
        <end position="499"/>
    </location>
</feature>
<feature type="region of interest" description="Disordered" evidence="2">
    <location>
        <begin position="356"/>
        <end position="873"/>
    </location>
</feature>
<keyword evidence="1" id="KW-0175">Coiled coil</keyword>
<dbReference type="EMBL" id="JALJOT010000001">
    <property type="protein sequence ID" value="KAK9918372.1"/>
    <property type="molecule type" value="Genomic_DNA"/>
</dbReference>